<dbReference type="GO" id="GO:0009279">
    <property type="term" value="C:cell outer membrane"/>
    <property type="evidence" value="ECO:0007669"/>
    <property type="project" value="UniProtKB-SubCell"/>
</dbReference>
<organism evidence="9 10">
    <name type="scientific">Aliarcobacter vitoriensis</name>
    <dbReference type="NCBI Taxonomy" id="2011099"/>
    <lineage>
        <taxon>Bacteria</taxon>
        <taxon>Pseudomonadati</taxon>
        <taxon>Campylobacterota</taxon>
        <taxon>Epsilonproteobacteria</taxon>
        <taxon>Campylobacterales</taxon>
        <taxon>Arcobacteraceae</taxon>
        <taxon>Aliarcobacter</taxon>
    </lineage>
</organism>
<evidence type="ECO:0000256" key="7">
    <source>
        <dbReference type="ARBA" id="ARBA00023237"/>
    </source>
</evidence>
<protein>
    <submittedName>
        <fullName evidence="9">Transporter</fullName>
    </submittedName>
</protein>
<keyword evidence="7" id="KW-0998">Cell outer membrane</keyword>
<dbReference type="Proteomes" id="UP000252669">
    <property type="component" value="Unassembled WGS sequence"/>
</dbReference>
<evidence type="ECO:0000313" key="10">
    <source>
        <dbReference type="Proteomes" id="UP000252669"/>
    </source>
</evidence>
<dbReference type="GO" id="GO:1990281">
    <property type="term" value="C:efflux pump complex"/>
    <property type="evidence" value="ECO:0007669"/>
    <property type="project" value="TreeGrafter"/>
</dbReference>
<dbReference type="GO" id="GO:0015562">
    <property type="term" value="F:efflux transmembrane transporter activity"/>
    <property type="evidence" value="ECO:0007669"/>
    <property type="project" value="InterPro"/>
</dbReference>
<proteinExistence type="inferred from homology"/>
<dbReference type="SUPFAM" id="SSF56954">
    <property type="entry name" value="Outer membrane efflux proteins (OEP)"/>
    <property type="match status" value="1"/>
</dbReference>
<keyword evidence="4" id="KW-1134">Transmembrane beta strand</keyword>
<dbReference type="GO" id="GO:0015288">
    <property type="term" value="F:porin activity"/>
    <property type="evidence" value="ECO:0007669"/>
    <property type="project" value="TreeGrafter"/>
</dbReference>
<dbReference type="AlphaFoldDB" id="A0A366MVX8"/>
<dbReference type="InterPro" id="IPR003423">
    <property type="entry name" value="OMP_efflux"/>
</dbReference>
<keyword evidence="5" id="KW-0812">Transmembrane</keyword>
<reference evidence="9 10" key="1">
    <citation type="submission" date="2017-10" db="EMBL/GenBank/DDBJ databases">
        <title>Genomics of the genus Arcobacter.</title>
        <authorList>
            <person name="Perez-Cataluna A."/>
            <person name="Figueras M.J."/>
        </authorList>
    </citation>
    <scope>NUCLEOTIDE SEQUENCE [LARGE SCALE GENOMIC DNA]</scope>
    <source>
        <strain evidence="9 10">CECT 9230</strain>
    </source>
</reference>
<accession>A0A366MVX8</accession>
<dbReference type="PANTHER" id="PTHR30026">
    <property type="entry name" value="OUTER MEMBRANE PROTEIN TOLC"/>
    <property type="match status" value="1"/>
</dbReference>
<keyword evidence="3" id="KW-0813">Transport</keyword>
<keyword evidence="10" id="KW-1185">Reference proteome</keyword>
<evidence type="ECO:0000256" key="8">
    <source>
        <dbReference type="SAM" id="MobiDB-lite"/>
    </source>
</evidence>
<feature type="region of interest" description="Disordered" evidence="8">
    <location>
        <begin position="262"/>
        <end position="282"/>
    </location>
</feature>
<comment type="caution">
    <text evidence="9">The sequence shown here is derived from an EMBL/GenBank/DDBJ whole genome shotgun (WGS) entry which is preliminary data.</text>
</comment>
<comment type="similarity">
    <text evidence="2">Belongs to the outer membrane factor (OMF) (TC 1.B.17) family.</text>
</comment>
<dbReference type="InterPro" id="IPR051906">
    <property type="entry name" value="TolC-like"/>
</dbReference>
<dbReference type="EMBL" id="PDKB01000004">
    <property type="protein sequence ID" value="RBQ29639.1"/>
    <property type="molecule type" value="Genomic_DNA"/>
</dbReference>
<evidence type="ECO:0000256" key="6">
    <source>
        <dbReference type="ARBA" id="ARBA00023136"/>
    </source>
</evidence>
<dbReference type="RefSeq" id="WP_113893357.1">
    <property type="nucleotide sequence ID" value="NZ_JANJGA010000007.1"/>
</dbReference>
<keyword evidence="6" id="KW-0472">Membrane</keyword>
<evidence type="ECO:0000256" key="4">
    <source>
        <dbReference type="ARBA" id="ARBA00022452"/>
    </source>
</evidence>
<feature type="compositionally biased region" description="Basic and acidic residues" evidence="8">
    <location>
        <begin position="266"/>
        <end position="279"/>
    </location>
</feature>
<dbReference type="PANTHER" id="PTHR30026:SF20">
    <property type="entry name" value="OUTER MEMBRANE PROTEIN TOLC"/>
    <property type="match status" value="1"/>
</dbReference>
<dbReference type="OrthoDB" id="5333622at2"/>
<dbReference type="Gene3D" id="1.20.1600.10">
    <property type="entry name" value="Outer membrane efflux proteins (OEP)"/>
    <property type="match status" value="1"/>
</dbReference>
<comment type="subcellular location">
    <subcellularLocation>
        <location evidence="1">Cell outer membrane</location>
    </subcellularLocation>
</comment>
<evidence type="ECO:0000313" key="9">
    <source>
        <dbReference type="EMBL" id="RBQ29639.1"/>
    </source>
</evidence>
<dbReference type="Pfam" id="PF02321">
    <property type="entry name" value="OEP"/>
    <property type="match status" value="1"/>
</dbReference>
<sequence>MHKIFLFSIFCSIALANTNNLDILQKDKKELRELEKESIQTDYDILKNDWIGTIDISSSVNRNHNFDKDRTDDSRYGKSARIGFSQDIFRSGGILLSIDYAKDKLKYDLLSWENQNQQILQTIYTTLLDIKKLKLQIAQSKYRLENRDIELIIKKIQYEAGKTDIIELNNAVMLKNNQYKENISLENSLKEKEYELSKYTELKYDEIEILDFSEVSKDDFINNNLDILQEDSKVDMLNTNYKKTKTNYLPKVSLSTNANYNSSDSDFSRMSRDTRKDDAQSTTSLTLSMPLFDYNRSNKIQLAKIDYLKQKIQVNDLKNEVAYDYEQILNQIDTYEKHIKTIEENIRLYDDLISANQISNDAGMTSEFDLDILKNTKLINEYDMIINDINIKLQYAKLYFKIKG</sequence>
<evidence type="ECO:0000256" key="1">
    <source>
        <dbReference type="ARBA" id="ARBA00004442"/>
    </source>
</evidence>
<name>A0A366MVX8_9BACT</name>
<evidence type="ECO:0000256" key="5">
    <source>
        <dbReference type="ARBA" id="ARBA00022692"/>
    </source>
</evidence>
<evidence type="ECO:0000256" key="2">
    <source>
        <dbReference type="ARBA" id="ARBA00007613"/>
    </source>
</evidence>
<gene>
    <name evidence="9" type="ORF">CRU91_03300</name>
</gene>
<evidence type="ECO:0000256" key="3">
    <source>
        <dbReference type="ARBA" id="ARBA00022448"/>
    </source>
</evidence>